<feature type="domain" description="Histidine kinase" evidence="13">
    <location>
        <begin position="381"/>
        <end position="596"/>
    </location>
</feature>
<dbReference type="PROSITE" id="PS50885">
    <property type="entry name" value="HAMP"/>
    <property type="match status" value="1"/>
</dbReference>
<feature type="domain" description="Response regulatory" evidence="14">
    <location>
        <begin position="615"/>
        <end position="731"/>
    </location>
</feature>
<dbReference type="Pfam" id="PF00512">
    <property type="entry name" value="HisKA"/>
    <property type="match status" value="1"/>
</dbReference>
<dbReference type="SUPFAM" id="SSF47384">
    <property type="entry name" value="Homodimeric domain of signal transducing histidine kinase"/>
    <property type="match status" value="1"/>
</dbReference>
<keyword evidence="17" id="KW-1185">Reference proteome</keyword>
<dbReference type="InterPro" id="IPR003660">
    <property type="entry name" value="HAMP_dom"/>
</dbReference>
<keyword evidence="9 12" id="KW-1133">Transmembrane helix</keyword>
<organism evidence="16 17">
    <name type="scientific">Hyalangium rubrum</name>
    <dbReference type="NCBI Taxonomy" id="3103134"/>
    <lineage>
        <taxon>Bacteria</taxon>
        <taxon>Pseudomonadati</taxon>
        <taxon>Myxococcota</taxon>
        <taxon>Myxococcia</taxon>
        <taxon>Myxococcales</taxon>
        <taxon>Cystobacterineae</taxon>
        <taxon>Archangiaceae</taxon>
        <taxon>Hyalangium</taxon>
    </lineage>
</organism>
<evidence type="ECO:0000313" key="17">
    <source>
        <dbReference type="Proteomes" id="UP001291309"/>
    </source>
</evidence>
<feature type="domain" description="HAMP" evidence="15">
    <location>
        <begin position="299"/>
        <end position="352"/>
    </location>
</feature>
<dbReference type="Gene3D" id="3.40.50.2300">
    <property type="match status" value="1"/>
</dbReference>
<evidence type="ECO:0000256" key="9">
    <source>
        <dbReference type="ARBA" id="ARBA00022989"/>
    </source>
</evidence>
<dbReference type="SMART" id="SM00388">
    <property type="entry name" value="HisKA"/>
    <property type="match status" value="1"/>
</dbReference>
<dbReference type="InterPro" id="IPR003594">
    <property type="entry name" value="HATPase_dom"/>
</dbReference>
<keyword evidence="7 12" id="KW-0812">Transmembrane</keyword>
<keyword evidence="10 12" id="KW-0472">Membrane</keyword>
<dbReference type="SMART" id="SM00387">
    <property type="entry name" value="HATPase_c"/>
    <property type="match status" value="1"/>
</dbReference>
<keyword evidence="8" id="KW-0418">Kinase</keyword>
<evidence type="ECO:0000256" key="2">
    <source>
        <dbReference type="ARBA" id="ARBA00004651"/>
    </source>
</evidence>
<evidence type="ECO:0000256" key="3">
    <source>
        <dbReference type="ARBA" id="ARBA00012438"/>
    </source>
</evidence>
<evidence type="ECO:0000256" key="11">
    <source>
        <dbReference type="PROSITE-ProRule" id="PRU00169"/>
    </source>
</evidence>
<dbReference type="RefSeq" id="WP_321545926.1">
    <property type="nucleotide sequence ID" value="NZ_JAXIVS010000004.1"/>
</dbReference>
<reference evidence="16 17" key="1">
    <citation type="submission" date="2023-12" db="EMBL/GenBank/DDBJ databases">
        <title>the genome sequence of Hyalangium sp. s54d21.</title>
        <authorList>
            <person name="Zhang X."/>
        </authorList>
    </citation>
    <scope>NUCLEOTIDE SEQUENCE [LARGE SCALE GENOMIC DNA]</scope>
    <source>
        <strain evidence="17">s54d21</strain>
    </source>
</reference>
<dbReference type="PROSITE" id="PS50110">
    <property type="entry name" value="RESPONSE_REGULATORY"/>
    <property type="match status" value="1"/>
</dbReference>
<dbReference type="Gene3D" id="6.10.340.10">
    <property type="match status" value="1"/>
</dbReference>
<feature type="modified residue" description="4-aspartylphosphate" evidence="11">
    <location>
        <position position="664"/>
    </location>
</feature>
<dbReference type="PRINTS" id="PR00344">
    <property type="entry name" value="BCTRLSENSOR"/>
</dbReference>
<feature type="transmembrane region" description="Helical" evidence="12">
    <location>
        <begin position="276"/>
        <end position="298"/>
    </location>
</feature>
<evidence type="ECO:0000256" key="4">
    <source>
        <dbReference type="ARBA" id="ARBA00022475"/>
    </source>
</evidence>
<dbReference type="PANTHER" id="PTHR43547">
    <property type="entry name" value="TWO-COMPONENT HISTIDINE KINASE"/>
    <property type="match status" value="1"/>
</dbReference>
<dbReference type="InterPro" id="IPR036097">
    <property type="entry name" value="HisK_dim/P_sf"/>
</dbReference>
<dbReference type="PANTHER" id="PTHR43547:SF2">
    <property type="entry name" value="HYBRID SIGNAL TRANSDUCTION HISTIDINE KINASE C"/>
    <property type="match status" value="1"/>
</dbReference>
<dbReference type="InterPro" id="IPR036890">
    <property type="entry name" value="HATPase_C_sf"/>
</dbReference>
<evidence type="ECO:0000256" key="7">
    <source>
        <dbReference type="ARBA" id="ARBA00022692"/>
    </source>
</evidence>
<dbReference type="CDD" id="cd18773">
    <property type="entry name" value="PDC1_HK_sensor"/>
    <property type="match status" value="1"/>
</dbReference>
<evidence type="ECO:0000256" key="6">
    <source>
        <dbReference type="ARBA" id="ARBA00022679"/>
    </source>
</evidence>
<comment type="caution">
    <text evidence="16">The sequence shown here is derived from an EMBL/GenBank/DDBJ whole genome shotgun (WGS) entry which is preliminary data.</text>
</comment>
<dbReference type="SUPFAM" id="SSF52172">
    <property type="entry name" value="CheY-like"/>
    <property type="match status" value="1"/>
</dbReference>
<dbReference type="EMBL" id="JAXIVS010000004">
    <property type="protein sequence ID" value="MDY7227196.1"/>
    <property type="molecule type" value="Genomic_DNA"/>
</dbReference>
<dbReference type="SUPFAM" id="SSF55874">
    <property type="entry name" value="ATPase domain of HSP90 chaperone/DNA topoisomerase II/histidine kinase"/>
    <property type="match status" value="1"/>
</dbReference>
<keyword evidence="5 11" id="KW-0597">Phosphoprotein</keyword>
<dbReference type="Gene3D" id="3.30.565.10">
    <property type="entry name" value="Histidine kinase-like ATPase, C-terminal domain"/>
    <property type="match status" value="1"/>
</dbReference>
<comment type="catalytic activity">
    <reaction evidence="1">
        <text>ATP + protein L-histidine = ADP + protein N-phospho-L-histidine.</text>
        <dbReference type="EC" id="2.7.13.3"/>
    </reaction>
</comment>
<name>A0ABU5H167_9BACT</name>
<dbReference type="EC" id="2.7.13.3" evidence="3"/>
<keyword evidence="16" id="KW-0067">ATP-binding</keyword>
<dbReference type="Pfam" id="PF02518">
    <property type="entry name" value="HATPase_c"/>
    <property type="match status" value="1"/>
</dbReference>
<evidence type="ECO:0000256" key="12">
    <source>
        <dbReference type="SAM" id="Phobius"/>
    </source>
</evidence>
<evidence type="ECO:0000256" key="5">
    <source>
        <dbReference type="ARBA" id="ARBA00022553"/>
    </source>
</evidence>
<dbReference type="InterPro" id="IPR001789">
    <property type="entry name" value="Sig_transdc_resp-reg_receiver"/>
</dbReference>
<dbReference type="InterPro" id="IPR004358">
    <property type="entry name" value="Sig_transdc_His_kin-like_C"/>
</dbReference>
<proteinExistence type="predicted"/>
<dbReference type="CDD" id="cd17580">
    <property type="entry name" value="REC_2_DhkD-like"/>
    <property type="match status" value="1"/>
</dbReference>
<dbReference type="Gene3D" id="3.30.450.20">
    <property type="entry name" value="PAS domain"/>
    <property type="match status" value="1"/>
</dbReference>
<comment type="subcellular location">
    <subcellularLocation>
        <location evidence="2">Cell membrane</location>
        <topology evidence="2">Multi-pass membrane protein</topology>
    </subcellularLocation>
</comment>
<dbReference type="SMART" id="SM00448">
    <property type="entry name" value="REC"/>
    <property type="match status" value="1"/>
</dbReference>
<keyword evidence="16" id="KW-0547">Nucleotide-binding</keyword>
<accession>A0ABU5H167</accession>
<evidence type="ECO:0000259" key="13">
    <source>
        <dbReference type="PROSITE" id="PS50109"/>
    </source>
</evidence>
<dbReference type="InterPro" id="IPR011006">
    <property type="entry name" value="CheY-like_superfamily"/>
</dbReference>
<gene>
    <name evidence="16" type="ORF">SYV04_12370</name>
</gene>
<dbReference type="Pfam" id="PF02743">
    <property type="entry name" value="dCache_1"/>
    <property type="match status" value="1"/>
</dbReference>
<keyword evidence="4" id="KW-1003">Cell membrane</keyword>
<dbReference type="GO" id="GO:0005524">
    <property type="term" value="F:ATP binding"/>
    <property type="evidence" value="ECO:0007669"/>
    <property type="project" value="UniProtKB-KW"/>
</dbReference>
<dbReference type="Gene3D" id="1.10.287.130">
    <property type="match status" value="1"/>
</dbReference>
<dbReference type="PROSITE" id="PS50109">
    <property type="entry name" value="HIS_KIN"/>
    <property type="match status" value="1"/>
</dbReference>
<dbReference type="InterPro" id="IPR005467">
    <property type="entry name" value="His_kinase_dom"/>
</dbReference>
<dbReference type="CDD" id="cd18774">
    <property type="entry name" value="PDC2_HK_sensor"/>
    <property type="match status" value="1"/>
</dbReference>
<evidence type="ECO:0000256" key="1">
    <source>
        <dbReference type="ARBA" id="ARBA00000085"/>
    </source>
</evidence>
<evidence type="ECO:0000256" key="10">
    <source>
        <dbReference type="ARBA" id="ARBA00023136"/>
    </source>
</evidence>
<dbReference type="InterPro" id="IPR003661">
    <property type="entry name" value="HisK_dim/P_dom"/>
</dbReference>
<protein>
    <recommendedName>
        <fullName evidence="3">histidine kinase</fullName>
        <ecNumber evidence="3">2.7.13.3</ecNumber>
    </recommendedName>
</protein>
<evidence type="ECO:0000259" key="15">
    <source>
        <dbReference type="PROSITE" id="PS50885"/>
    </source>
</evidence>
<keyword evidence="6" id="KW-0808">Transferase</keyword>
<evidence type="ECO:0000313" key="16">
    <source>
        <dbReference type="EMBL" id="MDY7227196.1"/>
    </source>
</evidence>
<evidence type="ECO:0000259" key="14">
    <source>
        <dbReference type="PROSITE" id="PS50110"/>
    </source>
</evidence>
<evidence type="ECO:0000256" key="8">
    <source>
        <dbReference type="ARBA" id="ARBA00022777"/>
    </source>
</evidence>
<dbReference type="InterPro" id="IPR033479">
    <property type="entry name" value="dCache_1"/>
</dbReference>
<sequence>MSARPLRFYLTLLALGLLVPVLLFAAGMVGRFAESQREVRTRGMQETSRALALAMDRELRQSIQALEVLAHSESLAAGDLQGFYDTCQAVLHSRSPWTAIGLADVSGQALLSTTHPLGTPLPGVADRAYFHAVVQTGQPAVSDFLATRAKGQQTVVVAVPVQREGRLSGVLVAVYDLSTLGQLWSEQRLPEGWVGTVVDNEGIILSRSRGASQYVGVRARQQFIDHIRSSPEAFFPSVTVDGMEVFSAITRSQMAPWTVALSAPQAAFSAPLNRSLLGVLAIGLVCCLIAVAWATWVARRITHPLRALARAAGDSAATPAAFTQVGPTGISELERLRAALERTTTQVAEREAALRAQMGAAQSARAEAEAANRAKDQFLAMLGHELRNPLAAITSGVKLIAMAKEEPRRERARALVERQALHLARLVDELLDVARVNTGRIQLQKRKVELAESVRRAIATLEVAGRTQGHQLVVEVEPLWLEADESRLEQLITNLVTNALKYTPAGGRITVTTREHGRQAELRVSDTGVGLSAEALPRVFELFFQADHTLDRAQGGLGIGLTLVQRLVELHGGTIRAESAGLGHGCTFTVCLPRLATEEVARLPVAPAARSLGRRVLVVEDHEDTREAVRALLEAEGHVVFEAEDGTSGLEKARHLRPDAILLDIGLPGQDGYTVARALRATQEGQGVLLVAVTGYGQPEDRRQALQAGFDEHLVKPVDIGRLRELLAQKATRLQAS</sequence>
<dbReference type="Proteomes" id="UP001291309">
    <property type="component" value="Unassembled WGS sequence"/>
</dbReference>
<dbReference type="Pfam" id="PF00072">
    <property type="entry name" value="Response_reg"/>
    <property type="match status" value="1"/>
</dbReference>
<dbReference type="CDD" id="cd00082">
    <property type="entry name" value="HisKA"/>
    <property type="match status" value="1"/>
</dbReference>